<dbReference type="InterPro" id="IPR015590">
    <property type="entry name" value="Aldehyde_DH_dom"/>
</dbReference>
<keyword evidence="2 5" id="KW-0560">Oxidoreductase</keyword>
<comment type="caution">
    <text evidence="7">The sequence shown here is derived from an EMBL/GenBank/DDBJ whole genome shotgun (WGS) entry which is preliminary data.</text>
</comment>
<evidence type="ECO:0000256" key="1">
    <source>
        <dbReference type="ARBA" id="ARBA00009986"/>
    </source>
</evidence>
<dbReference type="InterPro" id="IPR016163">
    <property type="entry name" value="Ald_DH_C"/>
</dbReference>
<dbReference type="AlphaFoldDB" id="A0A9N9DSA7"/>
<comment type="similarity">
    <text evidence="1 5">Belongs to the aldehyde dehydrogenase family.</text>
</comment>
<reference evidence="7" key="1">
    <citation type="submission" date="2021-06" db="EMBL/GenBank/DDBJ databases">
        <authorList>
            <person name="Kallberg Y."/>
            <person name="Tangrot J."/>
            <person name="Rosling A."/>
        </authorList>
    </citation>
    <scope>NUCLEOTIDE SEQUENCE</scope>
    <source>
        <strain evidence="7">MT106</strain>
    </source>
</reference>
<dbReference type="Gene3D" id="3.40.605.10">
    <property type="entry name" value="Aldehyde Dehydrogenase, Chain A, domain 1"/>
    <property type="match status" value="1"/>
</dbReference>
<keyword evidence="3" id="KW-0520">NAD</keyword>
<proteinExistence type="inferred from homology"/>
<dbReference type="InterPro" id="IPR016160">
    <property type="entry name" value="Ald_DH_CS_CYS"/>
</dbReference>
<dbReference type="GO" id="GO:0016620">
    <property type="term" value="F:oxidoreductase activity, acting on the aldehyde or oxo group of donors, NAD or NADP as acceptor"/>
    <property type="evidence" value="ECO:0007669"/>
    <property type="project" value="InterPro"/>
</dbReference>
<dbReference type="SUPFAM" id="SSF53720">
    <property type="entry name" value="ALDH-like"/>
    <property type="match status" value="1"/>
</dbReference>
<dbReference type="PANTHER" id="PTHR43720">
    <property type="entry name" value="2-AMINOMUCONIC SEMIALDEHYDE DEHYDROGENASE"/>
    <property type="match status" value="1"/>
</dbReference>
<evidence type="ECO:0000256" key="2">
    <source>
        <dbReference type="ARBA" id="ARBA00023002"/>
    </source>
</evidence>
<gene>
    <name evidence="7" type="ORF">AGERDE_LOCUS11322</name>
</gene>
<protein>
    <submittedName>
        <fullName evidence="7">1614_t:CDS:1</fullName>
    </submittedName>
</protein>
<evidence type="ECO:0000313" key="8">
    <source>
        <dbReference type="Proteomes" id="UP000789831"/>
    </source>
</evidence>
<dbReference type="OrthoDB" id="310895at2759"/>
<evidence type="ECO:0000313" key="7">
    <source>
        <dbReference type="EMBL" id="CAG8649089.1"/>
    </source>
</evidence>
<dbReference type="InterPro" id="IPR016162">
    <property type="entry name" value="Ald_DH_N"/>
</dbReference>
<dbReference type="Pfam" id="PF00171">
    <property type="entry name" value="Aldedh"/>
    <property type="match status" value="1"/>
</dbReference>
<name>A0A9N9DSA7_9GLOM</name>
<dbReference type="PROSITE" id="PS00070">
    <property type="entry name" value="ALDEHYDE_DEHYDR_CYS"/>
    <property type="match status" value="1"/>
</dbReference>
<dbReference type="FunFam" id="3.40.605.10:FF:000001">
    <property type="entry name" value="Aldehyde dehydrogenase 1"/>
    <property type="match status" value="1"/>
</dbReference>
<evidence type="ECO:0000256" key="4">
    <source>
        <dbReference type="PROSITE-ProRule" id="PRU10007"/>
    </source>
</evidence>
<keyword evidence="8" id="KW-1185">Reference proteome</keyword>
<dbReference type="PANTHER" id="PTHR43720:SF2">
    <property type="entry name" value="2-AMINOMUCONIC SEMIALDEHYDE DEHYDROGENASE"/>
    <property type="match status" value="1"/>
</dbReference>
<dbReference type="Gene3D" id="3.40.309.10">
    <property type="entry name" value="Aldehyde Dehydrogenase, Chain A, domain 2"/>
    <property type="match status" value="1"/>
</dbReference>
<dbReference type="InterPro" id="IPR016161">
    <property type="entry name" value="Ald_DH/histidinol_DH"/>
</dbReference>
<dbReference type="EMBL" id="CAJVPL010004575">
    <property type="protein sequence ID" value="CAG8649089.1"/>
    <property type="molecule type" value="Genomic_DNA"/>
</dbReference>
<dbReference type="InterPro" id="IPR029510">
    <property type="entry name" value="Ald_DH_CS_GLU"/>
</dbReference>
<accession>A0A9N9DSA7</accession>
<evidence type="ECO:0000256" key="5">
    <source>
        <dbReference type="RuleBase" id="RU003345"/>
    </source>
</evidence>
<dbReference type="FunFam" id="3.40.309.10:FF:000012">
    <property type="entry name" value="Betaine aldehyde dehydrogenase"/>
    <property type="match status" value="1"/>
</dbReference>
<feature type="domain" description="Aldehyde dehydrogenase" evidence="6">
    <location>
        <begin position="22"/>
        <end position="479"/>
    </location>
</feature>
<dbReference type="CDD" id="cd07093">
    <property type="entry name" value="ALDH_F8_HMSADH"/>
    <property type="match status" value="1"/>
</dbReference>
<dbReference type="Proteomes" id="UP000789831">
    <property type="component" value="Unassembled WGS sequence"/>
</dbReference>
<feature type="active site" evidence="4">
    <location>
        <position position="251"/>
    </location>
</feature>
<sequence>MSVTVLQNFIDGEFVNSVNTGQYIDSHNPATGKVHVKIPDSTKADVNNAVEAAQAAFKTWSKLPRTRRSNFLYRIADILESRLKEFAEAEVRDQGKTITFATNVDINRSVYNFRYFAGHVLHAEEKVGQLDGVAMSYVQRWPVGVAGLISPWNLPLYLLTWKIAPCIASGNTCVCKPSEFTSLTAYMLCSVFKEAGLPNGVVNMVFGSGQSAGEALVTHPNVPLISFTGGTVTGKHIMASSVKHMKKLSLELGGKNANIIFDDCNFEQAVETSIRSSFWNQGEICLCGSRIFVQETIYQKFLDAFIPKARDLVVGDPNDSKTFVGALNNLKHMEKVLMYIDLARQEGGVIECGGSRKILQGELSEGYFVEPTVITGLPPTSRVAQEEIFGPVVTVHPFTDEQQAIDYANDSPYGLSCSVWSENDRRARRVSESIQVGTVWVNCWLIRDLRMPFGGTKASGLGREGADYSMDFFTELKTICLANF</sequence>
<dbReference type="PROSITE" id="PS00687">
    <property type="entry name" value="ALDEHYDE_DEHYDR_GLU"/>
    <property type="match status" value="1"/>
</dbReference>
<evidence type="ECO:0000259" key="6">
    <source>
        <dbReference type="Pfam" id="PF00171"/>
    </source>
</evidence>
<organism evidence="7 8">
    <name type="scientific">Ambispora gerdemannii</name>
    <dbReference type="NCBI Taxonomy" id="144530"/>
    <lineage>
        <taxon>Eukaryota</taxon>
        <taxon>Fungi</taxon>
        <taxon>Fungi incertae sedis</taxon>
        <taxon>Mucoromycota</taxon>
        <taxon>Glomeromycotina</taxon>
        <taxon>Glomeromycetes</taxon>
        <taxon>Archaeosporales</taxon>
        <taxon>Ambisporaceae</taxon>
        <taxon>Ambispora</taxon>
    </lineage>
</organism>
<evidence type="ECO:0000256" key="3">
    <source>
        <dbReference type="ARBA" id="ARBA00023027"/>
    </source>
</evidence>